<keyword evidence="7 9" id="KW-0044">Antibiotic</keyword>
<evidence type="ECO:0000256" key="5">
    <source>
        <dbReference type="ARBA" id="ARBA00022729"/>
    </source>
</evidence>
<dbReference type="PANTHER" id="PTHR15001:SF7">
    <property type="entry name" value="DEFENSIN BETA 118"/>
    <property type="match status" value="1"/>
</dbReference>
<dbReference type="Pfam" id="PF13841">
    <property type="entry name" value="Defensin_beta_2"/>
    <property type="match status" value="1"/>
</dbReference>
<comment type="similarity">
    <text evidence="2 9">Belongs to the beta-defensin family.</text>
</comment>
<dbReference type="GO" id="GO:0005576">
    <property type="term" value="C:extracellular region"/>
    <property type="evidence" value="ECO:0007669"/>
    <property type="project" value="UniProtKB-SubCell"/>
</dbReference>
<evidence type="ECO:0000256" key="1">
    <source>
        <dbReference type="ARBA" id="ARBA00004613"/>
    </source>
</evidence>
<evidence type="ECO:0000259" key="11">
    <source>
        <dbReference type="Pfam" id="PF13841"/>
    </source>
</evidence>
<dbReference type="EMBL" id="JBFSEQ010000012">
    <property type="protein sequence ID" value="KAL2763871.1"/>
    <property type="molecule type" value="Genomic_DNA"/>
</dbReference>
<keyword evidence="8" id="KW-1015">Disulfide bond</keyword>
<feature type="region of interest" description="Disordered" evidence="10">
    <location>
        <begin position="84"/>
        <end position="104"/>
    </location>
</feature>
<evidence type="ECO:0000256" key="7">
    <source>
        <dbReference type="ARBA" id="ARBA00023022"/>
    </source>
</evidence>
<feature type="non-terminal residue" evidence="12">
    <location>
        <position position="104"/>
    </location>
</feature>
<proteinExistence type="inferred from homology"/>
<gene>
    <name evidence="12" type="ORF">WCI35_029465</name>
</gene>
<comment type="caution">
    <text evidence="12">The sequence shown here is derived from an EMBL/GenBank/DDBJ whole genome shotgun (WGS) entry which is preliminary data.</text>
</comment>
<keyword evidence="3 9" id="KW-0964">Secreted</keyword>
<dbReference type="InterPro" id="IPR050544">
    <property type="entry name" value="Beta-defensin"/>
</dbReference>
<comment type="function">
    <text evidence="9">Has antibacterial activity.</text>
</comment>
<evidence type="ECO:0000256" key="2">
    <source>
        <dbReference type="ARBA" id="ARBA00007371"/>
    </source>
</evidence>
<keyword evidence="5" id="KW-0732">Signal</keyword>
<dbReference type="InterPro" id="IPR025933">
    <property type="entry name" value="Beta_defensin_dom"/>
</dbReference>
<dbReference type="AlphaFoldDB" id="A0ABD2DB44"/>
<dbReference type="Proteomes" id="UP001610411">
    <property type="component" value="Unassembled WGS sequence"/>
</dbReference>
<name>A0ABD2DB44_DAUMA</name>
<evidence type="ECO:0000256" key="4">
    <source>
        <dbReference type="ARBA" id="ARBA00022529"/>
    </source>
</evidence>
<evidence type="ECO:0000313" key="12">
    <source>
        <dbReference type="EMBL" id="KAL2763871.1"/>
    </source>
</evidence>
<keyword evidence="4 9" id="KW-0929">Antimicrobial</keyword>
<dbReference type="PANTHER" id="PTHR15001">
    <property type="entry name" value="BETA-DEFENSIN 123-RELATED"/>
    <property type="match status" value="1"/>
</dbReference>
<organism evidence="12 13">
    <name type="scientific">Daubentonia madagascariensis</name>
    <name type="common">Aye-aye</name>
    <name type="synonym">Sciurus madagascariensis</name>
    <dbReference type="NCBI Taxonomy" id="31869"/>
    <lineage>
        <taxon>Eukaryota</taxon>
        <taxon>Metazoa</taxon>
        <taxon>Chordata</taxon>
        <taxon>Craniata</taxon>
        <taxon>Vertebrata</taxon>
        <taxon>Euteleostomi</taxon>
        <taxon>Mammalia</taxon>
        <taxon>Eutheria</taxon>
        <taxon>Euarchontoglires</taxon>
        <taxon>Primates</taxon>
        <taxon>Strepsirrhini</taxon>
        <taxon>Chiromyiformes</taxon>
        <taxon>Daubentoniidae</taxon>
        <taxon>Daubentonia</taxon>
    </lineage>
</organism>
<dbReference type="GO" id="GO:0042742">
    <property type="term" value="P:defense response to bacterium"/>
    <property type="evidence" value="ECO:0007669"/>
    <property type="project" value="UniProtKB-UniRule"/>
</dbReference>
<evidence type="ECO:0000256" key="9">
    <source>
        <dbReference type="RuleBase" id="RU231113"/>
    </source>
</evidence>
<evidence type="ECO:0000256" key="6">
    <source>
        <dbReference type="ARBA" id="ARBA00022940"/>
    </source>
</evidence>
<feature type="compositionally biased region" description="Polar residues" evidence="10">
    <location>
        <begin position="84"/>
        <end position="95"/>
    </location>
</feature>
<keyword evidence="6 9" id="KW-0211">Defensin</keyword>
<evidence type="ECO:0000256" key="10">
    <source>
        <dbReference type="SAM" id="MobiDB-lite"/>
    </source>
</evidence>
<evidence type="ECO:0000313" key="13">
    <source>
        <dbReference type="Proteomes" id="UP001610411"/>
    </source>
</evidence>
<reference evidence="12 13" key="1">
    <citation type="journal article" date="2024" name="G3 (Bethesda)">
        <title>A hybrid genome assembly of the endangered aye-aye (Daubentonia madagascariensis).</title>
        <authorList>
            <person name="Versoza C.J."/>
            <person name="Pfeifer S.P."/>
        </authorList>
    </citation>
    <scope>NUCLEOTIDE SEQUENCE [LARGE SCALE GENOMIC DNA]</scope>
    <source>
        <strain evidence="12">6821</strain>
    </source>
</reference>
<keyword evidence="13" id="KW-1185">Reference proteome</keyword>
<accession>A0ABD2DB44</accession>
<evidence type="ECO:0000256" key="8">
    <source>
        <dbReference type="ARBA" id="ARBA00023157"/>
    </source>
</evidence>
<feature type="domain" description="Beta-defensin" evidence="11">
    <location>
        <begin position="6"/>
        <end position="35"/>
    </location>
</feature>
<comment type="subcellular location">
    <subcellularLocation>
        <location evidence="1 9">Secreted</location>
    </subcellularLocation>
</comment>
<protein>
    <recommendedName>
        <fullName evidence="9">Beta-defensin</fullName>
    </recommendedName>
</protein>
<sequence>YGGEKKCWSKSGHCRKQCKDGEAKKDKCKNHRICCVPAHKSHWQVPKAPSTPSYDLTSVIFDVILTIMPTTNHFEVKSRKVTVNQSEEVPGTQISRPEVHHSSL</sequence>
<evidence type="ECO:0000256" key="3">
    <source>
        <dbReference type="ARBA" id="ARBA00022525"/>
    </source>
</evidence>
<feature type="non-terminal residue" evidence="12">
    <location>
        <position position="1"/>
    </location>
</feature>